<protein>
    <submittedName>
        <fullName evidence="1">Uncharacterized protein</fullName>
    </submittedName>
</protein>
<evidence type="ECO:0000313" key="1">
    <source>
        <dbReference type="EMBL" id="SOB60550.1"/>
    </source>
</evidence>
<sequence length="67" mass="7555">MTPEDARHRLYLISYALEELSRVTEDSKDATLSSTLDILAISMGEAMGVVHPHIPDSPHHSKTNRRR</sequence>
<organism evidence="1 2">
    <name type="scientific">Pseudodesulfovibrio profundus</name>
    <dbReference type="NCBI Taxonomy" id="57320"/>
    <lineage>
        <taxon>Bacteria</taxon>
        <taxon>Pseudomonadati</taxon>
        <taxon>Thermodesulfobacteriota</taxon>
        <taxon>Desulfovibrionia</taxon>
        <taxon>Desulfovibrionales</taxon>
        <taxon>Desulfovibrionaceae</taxon>
    </lineage>
</organism>
<reference evidence="2" key="1">
    <citation type="submission" date="2017-09" db="EMBL/GenBank/DDBJ databases">
        <authorList>
            <person name="Regsiter A."/>
            <person name="William W."/>
        </authorList>
    </citation>
    <scope>NUCLEOTIDE SEQUENCE [LARGE SCALE GENOMIC DNA]</scope>
    <source>
        <strain evidence="2">500-1</strain>
    </source>
</reference>
<dbReference type="KEGG" id="pprf:DPRO_3634"/>
<accession>A0A2C8FDD6</accession>
<name>A0A2C8FDD6_9BACT</name>
<gene>
    <name evidence="1" type="ORF">DPRO_3634</name>
</gene>
<dbReference type="RefSeq" id="WP_097013254.1">
    <property type="nucleotide sequence ID" value="NZ_LT907975.1"/>
</dbReference>
<dbReference type="AlphaFoldDB" id="A0A2C8FDD6"/>
<evidence type="ECO:0000313" key="2">
    <source>
        <dbReference type="Proteomes" id="UP000219215"/>
    </source>
</evidence>
<proteinExistence type="predicted"/>
<dbReference type="EMBL" id="LT907975">
    <property type="protein sequence ID" value="SOB60550.1"/>
    <property type="molecule type" value="Genomic_DNA"/>
</dbReference>
<keyword evidence="2" id="KW-1185">Reference proteome</keyword>
<dbReference type="Proteomes" id="UP000219215">
    <property type="component" value="Chromosome DPRO"/>
</dbReference>